<sequence>MAETNNTLTIKFDKETTLPLLEGLGKSAYAIAVAHGFKGDEQAWLDSLRGPKGDKGSAEETAQILKKDGEFLKSVKGPKGDVGSAEKAAELLKNKNVYLPDASVDTVLAKLVEILGDTIHVEFKQLEYFQPVAGQEFLDLKGEPNFKISVNGGEKRVFESDNMRVPIKAFGEDDIKVSYFDLADREVGVISIKGLETTVADDTYTDATGAKFTKFGKKLVLRLADYNGHSFNWLGKWTKADIDVLEIVSETQKTILDSDTATKKYDGLTFIIKKPSNVNLETRVDQGTVSITTDERSVRVTLDDHLEWNGGTYESEHL</sequence>
<accession>A0A8S5NVB7</accession>
<name>A0A8S5NVB7_9CAUD</name>
<proteinExistence type="predicted"/>
<dbReference type="EMBL" id="BK015266">
    <property type="protein sequence ID" value="DAD98741.1"/>
    <property type="molecule type" value="Genomic_DNA"/>
</dbReference>
<organism evidence="1">
    <name type="scientific">Myoviridae sp. ctPT18</name>
    <dbReference type="NCBI Taxonomy" id="2825098"/>
    <lineage>
        <taxon>Viruses</taxon>
        <taxon>Duplodnaviria</taxon>
        <taxon>Heunggongvirae</taxon>
        <taxon>Uroviricota</taxon>
        <taxon>Caudoviricetes</taxon>
    </lineage>
</organism>
<evidence type="ECO:0000313" key="1">
    <source>
        <dbReference type="EMBL" id="DAD98741.1"/>
    </source>
</evidence>
<protein>
    <submittedName>
        <fullName evidence="1">Uncharacterized protein</fullName>
    </submittedName>
</protein>
<reference evidence="1" key="1">
    <citation type="journal article" date="2021" name="Proc. Natl. Acad. Sci. U.S.A.">
        <title>A Catalog of Tens of Thousands of Viruses from Human Metagenomes Reveals Hidden Associations with Chronic Diseases.</title>
        <authorList>
            <person name="Tisza M.J."/>
            <person name="Buck C.B."/>
        </authorList>
    </citation>
    <scope>NUCLEOTIDE SEQUENCE</scope>
    <source>
        <strain evidence="1">CtPT18</strain>
    </source>
</reference>